<dbReference type="EMBL" id="KV454013">
    <property type="protein sequence ID" value="ODV96098.1"/>
    <property type="molecule type" value="Genomic_DNA"/>
</dbReference>
<gene>
    <name evidence="7" type="ORF">PACTADRAFT_20229</name>
</gene>
<dbReference type="PANTHER" id="PTHR17204">
    <property type="entry name" value="PRE-MRNA PROCESSING PROTEIN PRP39-RELATED"/>
    <property type="match status" value="1"/>
</dbReference>
<dbReference type="Pfam" id="PF23240">
    <property type="entry name" value="HAT_PRP39_N"/>
    <property type="match status" value="1"/>
</dbReference>
<evidence type="ECO:0000313" key="7">
    <source>
        <dbReference type="EMBL" id="ODV96098.1"/>
    </source>
</evidence>
<evidence type="ECO:0000313" key="8">
    <source>
        <dbReference type="Proteomes" id="UP000094236"/>
    </source>
</evidence>
<feature type="non-terminal residue" evidence="7">
    <location>
        <position position="597"/>
    </location>
</feature>
<keyword evidence="3" id="KW-0677">Repeat</keyword>
<dbReference type="GO" id="GO:0030627">
    <property type="term" value="F:pre-mRNA 5'-splice site binding"/>
    <property type="evidence" value="ECO:0007669"/>
    <property type="project" value="TreeGrafter"/>
</dbReference>
<keyword evidence="5" id="KW-0539">Nucleus</keyword>
<evidence type="ECO:0000256" key="6">
    <source>
        <dbReference type="ARBA" id="ARBA00038019"/>
    </source>
</evidence>
<dbReference type="GO" id="GO:0000243">
    <property type="term" value="C:commitment complex"/>
    <property type="evidence" value="ECO:0007669"/>
    <property type="project" value="TreeGrafter"/>
</dbReference>
<name>A0A1E4TWP5_PACTA</name>
<keyword evidence="4" id="KW-0508">mRNA splicing</keyword>
<evidence type="ECO:0000256" key="5">
    <source>
        <dbReference type="ARBA" id="ARBA00023242"/>
    </source>
</evidence>
<dbReference type="InterPro" id="IPR059164">
    <property type="entry name" value="HAT_PRP39_C"/>
</dbReference>
<sequence length="597" mass="71808">VDGNKNDIGSWEKLLDVLEYIVDNEISNKGKVDDRFKKLVHVNFDQLLSRFPLFFGYWKKYVSIELKMNGLNSCVKILQRSLDMFPNSIDLWLDYLNIILENKLHNDNTEFMINLFEQSLDNCGRQYLSHPLWDKYLEYLANIYGEKSLEYLKILLKIIKLPLHQYAKYFNKFYEIKENFTSNQLINEEENIDESKIDEFFLKIFNKTKDATNARWKYESKLSTNYFNLVPIKDSEISIWIEYLDFEESQGDHEQIKSLYERCLIPLAFYEKFWIKYLKWFIKNENDSIQEIKSIFERGCNLFIPIEFNNLRLMYALYLERLNLKDESFQIYLNILKISIKNNKFEIEILIKLIKFLKRFINDDAKFIDFCKIMLENGINDQIINNEEEILHQDKKQILDKLIPLLTIEIIEYLWFKLNDKNLTRDFFLKNYQNNLMKLNVEFWIFFLKFEICYCNNLKNLNNIITYIKLYSELPPIIVEFFIRISNNFNFKNSSYDNLISSRSNLIKMLLEIDDESFYHQRTFSKARKILKDDTVDKELLKENGHPGIETESKPIITNRIDFEDHYCNLNSHIPEEVPLLPTFKNVEKANLAIKYP</sequence>
<accession>A0A1E4TWP5</accession>
<dbReference type="SUPFAM" id="SSF48452">
    <property type="entry name" value="TPR-like"/>
    <property type="match status" value="1"/>
</dbReference>
<dbReference type="OrthoDB" id="10265668at2759"/>
<dbReference type="GO" id="GO:0000395">
    <property type="term" value="P:mRNA 5'-splice site recognition"/>
    <property type="evidence" value="ECO:0007669"/>
    <property type="project" value="TreeGrafter"/>
</dbReference>
<dbReference type="AlphaFoldDB" id="A0A1E4TWP5"/>
<comment type="similarity">
    <text evidence="6">Belongs to the PRP39 family.</text>
</comment>
<dbReference type="Gene3D" id="1.25.40.10">
    <property type="entry name" value="Tetratricopeptide repeat domain"/>
    <property type="match status" value="2"/>
</dbReference>
<dbReference type="PANTHER" id="PTHR17204:SF5">
    <property type="entry name" value="PRE-MRNA-PROCESSING FACTOR 39"/>
    <property type="match status" value="1"/>
</dbReference>
<dbReference type="STRING" id="669874.A0A1E4TWP5"/>
<evidence type="ECO:0008006" key="9">
    <source>
        <dbReference type="Google" id="ProtNLM"/>
    </source>
</evidence>
<evidence type="ECO:0000256" key="1">
    <source>
        <dbReference type="ARBA" id="ARBA00004123"/>
    </source>
</evidence>
<dbReference type="InterPro" id="IPR003107">
    <property type="entry name" value="HAT"/>
</dbReference>
<proteinExistence type="inferred from homology"/>
<dbReference type="InterPro" id="IPR011990">
    <property type="entry name" value="TPR-like_helical_dom_sf"/>
</dbReference>
<dbReference type="GO" id="GO:0005685">
    <property type="term" value="C:U1 snRNP"/>
    <property type="evidence" value="ECO:0007669"/>
    <property type="project" value="TreeGrafter"/>
</dbReference>
<dbReference type="Proteomes" id="UP000094236">
    <property type="component" value="Unassembled WGS sequence"/>
</dbReference>
<dbReference type="Pfam" id="PF23241">
    <property type="entry name" value="HAT_PRP39_C"/>
    <property type="match status" value="1"/>
</dbReference>
<evidence type="ECO:0000256" key="3">
    <source>
        <dbReference type="ARBA" id="ARBA00022737"/>
    </source>
</evidence>
<keyword evidence="2" id="KW-0507">mRNA processing</keyword>
<keyword evidence="8" id="KW-1185">Reference proteome</keyword>
<protein>
    <recommendedName>
        <fullName evidence="9">Suppressor of forked domain-containing protein</fullName>
    </recommendedName>
</protein>
<evidence type="ECO:0000256" key="4">
    <source>
        <dbReference type="ARBA" id="ARBA00023187"/>
    </source>
</evidence>
<dbReference type="SMART" id="SM00386">
    <property type="entry name" value="HAT"/>
    <property type="match status" value="7"/>
</dbReference>
<dbReference type="GO" id="GO:0071004">
    <property type="term" value="C:U2-type prespliceosome"/>
    <property type="evidence" value="ECO:0007669"/>
    <property type="project" value="TreeGrafter"/>
</dbReference>
<organism evidence="7 8">
    <name type="scientific">Pachysolen tannophilus NRRL Y-2460</name>
    <dbReference type="NCBI Taxonomy" id="669874"/>
    <lineage>
        <taxon>Eukaryota</taxon>
        <taxon>Fungi</taxon>
        <taxon>Dikarya</taxon>
        <taxon>Ascomycota</taxon>
        <taxon>Saccharomycotina</taxon>
        <taxon>Pichiomycetes</taxon>
        <taxon>Pachysolenaceae</taxon>
        <taxon>Pachysolen</taxon>
    </lineage>
</organism>
<feature type="non-terminal residue" evidence="7">
    <location>
        <position position="1"/>
    </location>
</feature>
<evidence type="ECO:0000256" key="2">
    <source>
        <dbReference type="ARBA" id="ARBA00022664"/>
    </source>
</evidence>
<comment type="subcellular location">
    <subcellularLocation>
        <location evidence="1">Nucleus</location>
    </subcellularLocation>
</comment>
<reference evidence="8" key="1">
    <citation type="submission" date="2016-05" db="EMBL/GenBank/DDBJ databases">
        <title>Comparative genomics of biotechnologically important yeasts.</title>
        <authorList>
            <consortium name="DOE Joint Genome Institute"/>
            <person name="Riley R."/>
            <person name="Haridas S."/>
            <person name="Wolfe K.H."/>
            <person name="Lopes M.R."/>
            <person name="Hittinger C.T."/>
            <person name="Goker M."/>
            <person name="Salamov A."/>
            <person name="Wisecaver J."/>
            <person name="Long T.M."/>
            <person name="Aerts A.L."/>
            <person name="Barry K."/>
            <person name="Choi C."/>
            <person name="Clum A."/>
            <person name="Coughlan A.Y."/>
            <person name="Deshpande S."/>
            <person name="Douglass A.P."/>
            <person name="Hanson S.J."/>
            <person name="Klenk H.-P."/>
            <person name="Labutti K."/>
            <person name="Lapidus A."/>
            <person name="Lindquist E."/>
            <person name="Lipzen A."/>
            <person name="Meier-Kolthoff J.P."/>
            <person name="Ohm R.A."/>
            <person name="Otillar R.P."/>
            <person name="Pangilinan J."/>
            <person name="Peng Y."/>
            <person name="Rokas A."/>
            <person name="Rosa C.A."/>
            <person name="Scheuner C."/>
            <person name="Sibirny A.A."/>
            <person name="Slot J.C."/>
            <person name="Stielow J.B."/>
            <person name="Sun H."/>
            <person name="Kurtzman C.P."/>
            <person name="Blackwell M."/>
            <person name="Grigoriev I.V."/>
            <person name="Jeffries T.W."/>
        </authorList>
    </citation>
    <scope>NUCLEOTIDE SEQUENCE [LARGE SCALE GENOMIC DNA]</scope>
    <source>
        <strain evidence="8">NRRL Y-2460</strain>
    </source>
</reference>